<evidence type="ECO:0000313" key="3">
    <source>
        <dbReference type="Proteomes" id="UP000245624"/>
    </source>
</evidence>
<name>A0A317KX50_9BACI</name>
<keyword evidence="1" id="KW-1133">Transmembrane helix</keyword>
<dbReference type="Proteomes" id="UP000245624">
    <property type="component" value="Unassembled WGS sequence"/>
</dbReference>
<protein>
    <recommendedName>
        <fullName evidence="4">DUF624 domain-containing protein</fullName>
    </recommendedName>
</protein>
<dbReference type="InterPro" id="IPR006938">
    <property type="entry name" value="DUF624"/>
</dbReference>
<dbReference type="EMBL" id="QGTD01000011">
    <property type="protein sequence ID" value="PWU67876.1"/>
    <property type="molecule type" value="Genomic_DNA"/>
</dbReference>
<dbReference type="OrthoDB" id="2182676at2"/>
<dbReference type="Pfam" id="PF04854">
    <property type="entry name" value="DUF624"/>
    <property type="match status" value="1"/>
</dbReference>
<feature type="transmembrane region" description="Helical" evidence="1">
    <location>
        <begin position="154"/>
        <end position="172"/>
    </location>
</feature>
<gene>
    <name evidence="2" type="ORF">DLJ74_12240</name>
</gene>
<feature type="transmembrane region" description="Helical" evidence="1">
    <location>
        <begin position="75"/>
        <end position="94"/>
    </location>
</feature>
<accession>A0A317KX50</accession>
<proteinExistence type="predicted"/>
<evidence type="ECO:0008006" key="4">
    <source>
        <dbReference type="Google" id="ProtNLM"/>
    </source>
</evidence>
<comment type="caution">
    <text evidence="2">The sequence shown here is derived from an EMBL/GenBank/DDBJ whole genome shotgun (WGS) entry which is preliminary data.</text>
</comment>
<feature type="transmembrane region" description="Helical" evidence="1">
    <location>
        <begin position="178"/>
        <end position="198"/>
    </location>
</feature>
<keyword evidence="1" id="KW-0472">Membrane</keyword>
<reference evidence="2 3" key="1">
    <citation type="submission" date="2018-05" db="EMBL/GenBank/DDBJ databases">
        <title>Genomic analysis of Gracilibacillus dipsosauri DD1 reveals novel features of a salt-tolerant amylase.</title>
        <authorList>
            <person name="Deutch C.E."/>
            <person name="Yang S."/>
        </authorList>
    </citation>
    <scope>NUCLEOTIDE SEQUENCE [LARGE SCALE GENOMIC DNA]</scope>
    <source>
        <strain evidence="2 3">DD1</strain>
    </source>
</reference>
<keyword evidence="1" id="KW-0812">Transmembrane</keyword>
<evidence type="ECO:0000313" key="2">
    <source>
        <dbReference type="EMBL" id="PWU67876.1"/>
    </source>
</evidence>
<dbReference type="AlphaFoldDB" id="A0A317KX50"/>
<feature type="transmembrane region" description="Helical" evidence="1">
    <location>
        <begin position="20"/>
        <end position="50"/>
    </location>
</feature>
<keyword evidence="3" id="KW-1185">Reference proteome</keyword>
<feature type="transmembrane region" description="Helical" evidence="1">
    <location>
        <begin position="106"/>
        <end position="133"/>
    </location>
</feature>
<organism evidence="2 3">
    <name type="scientific">Gracilibacillus dipsosauri</name>
    <dbReference type="NCBI Taxonomy" id="178340"/>
    <lineage>
        <taxon>Bacteria</taxon>
        <taxon>Bacillati</taxon>
        <taxon>Bacillota</taxon>
        <taxon>Bacilli</taxon>
        <taxon>Bacillales</taxon>
        <taxon>Bacillaceae</taxon>
        <taxon>Gracilibacillus</taxon>
    </lineage>
</organism>
<evidence type="ECO:0000256" key="1">
    <source>
        <dbReference type="SAM" id="Phobius"/>
    </source>
</evidence>
<sequence>MFGQQIVSSLDKFLKGILNIAWLNLLWIFSSLLGLFIAGVFPATVASLAVARKWVRKEEMTSVLQYFRKVYKEEFVRSNIIGWILMAIGLILFVNYRAMIELGNQIPIFVVFAYYLVLFFYSLVLVWIFPLITHYHTTIKQYFKNAFIIGMSKLPFSLAIFAVIFLICYVSLELPSMFVFITFGLTAITMMFFVMQVFNKIDEHSYR</sequence>
<dbReference type="RefSeq" id="WP_109984685.1">
    <property type="nucleotide sequence ID" value="NZ_JAJUIE010000003.1"/>
</dbReference>